<dbReference type="Pfam" id="PF13191">
    <property type="entry name" value="AAA_16"/>
    <property type="match status" value="1"/>
</dbReference>
<dbReference type="SMART" id="SM00421">
    <property type="entry name" value="HTH_LUXR"/>
    <property type="match status" value="1"/>
</dbReference>
<feature type="domain" description="HTH luxR-type" evidence="4">
    <location>
        <begin position="901"/>
        <end position="966"/>
    </location>
</feature>
<dbReference type="RefSeq" id="WP_344543670.1">
    <property type="nucleotide sequence ID" value="NZ_BAAATM010000026.1"/>
</dbReference>
<evidence type="ECO:0000313" key="6">
    <source>
        <dbReference type="Proteomes" id="UP001501095"/>
    </source>
</evidence>
<dbReference type="SUPFAM" id="SSF52540">
    <property type="entry name" value="P-loop containing nucleoside triphosphate hydrolases"/>
    <property type="match status" value="1"/>
</dbReference>
<dbReference type="InterPro" id="IPR027417">
    <property type="entry name" value="P-loop_NTPase"/>
</dbReference>
<dbReference type="Gene3D" id="1.10.10.10">
    <property type="entry name" value="Winged helix-like DNA-binding domain superfamily/Winged helix DNA-binding domain"/>
    <property type="match status" value="1"/>
</dbReference>
<comment type="caution">
    <text evidence="5">The sequence shown here is derived from an EMBL/GenBank/DDBJ whole genome shotgun (WGS) entry which is preliminary data.</text>
</comment>
<feature type="compositionally biased region" description="Low complexity" evidence="3">
    <location>
        <begin position="706"/>
        <end position="725"/>
    </location>
</feature>
<keyword evidence="2" id="KW-0067">ATP-binding</keyword>
<dbReference type="Pfam" id="PF00196">
    <property type="entry name" value="GerE"/>
    <property type="match status" value="1"/>
</dbReference>
<name>A0ABN3P7J8_9ACTN</name>
<dbReference type="PANTHER" id="PTHR16305">
    <property type="entry name" value="TESTICULAR SOLUBLE ADENYLYL CYCLASE"/>
    <property type="match status" value="1"/>
</dbReference>
<evidence type="ECO:0000256" key="1">
    <source>
        <dbReference type="ARBA" id="ARBA00022741"/>
    </source>
</evidence>
<dbReference type="InterPro" id="IPR016032">
    <property type="entry name" value="Sig_transdc_resp-reg_C-effctor"/>
</dbReference>
<dbReference type="Proteomes" id="UP001501095">
    <property type="component" value="Unassembled WGS sequence"/>
</dbReference>
<keyword evidence="1" id="KW-0547">Nucleotide-binding</keyword>
<dbReference type="EMBL" id="BAAATM010000026">
    <property type="protein sequence ID" value="GAA2557353.1"/>
    <property type="molecule type" value="Genomic_DNA"/>
</dbReference>
<feature type="region of interest" description="Disordered" evidence="3">
    <location>
        <begin position="966"/>
        <end position="1021"/>
    </location>
</feature>
<evidence type="ECO:0000313" key="5">
    <source>
        <dbReference type="EMBL" id="GAA2557353.1"/>
    </source>
</evidence>
<evidence type="ECO:0000256" key="3">
    <source>
        <dbReference type="SAM" id="MobiDB-lite"/>
    </source>
</evidence>
<gene>
    <name evidence="5" type="ORF">GCM10010423_68700</name>
</gene>
<reference evidence="5 6" key="1">
    <citation type="journal article" date="2019" name="Int. J. Syst. Evol. Microbiol.">
        <title>The Global Catalogue of Microorganisms (GCM) 10K type strain sequencing project: providing services to taxonomists for standard genome sequencing and annotation.</title>
        <authorList>
            <consortium name="The Broad Institute Genomics Platform"/>
            <consortium name="The Broad Institute Genome Sequencing Center for Infectious Disease"/>
            <person name="Wu L."/>
            <person name="Ma J."/>
        </authorList>
    </citation>
    <scope>NUCLEOTIDE SEQUENCE [LARGE SCALE GENOMIC DNA]</scope>
    <source>
        <strain evidence="5 6">JCM 6924</strain>
    </source>
</reference>
<feature type="compositionally biased region" description="Low complexity" evidence="3">
    <location>
        <begin position="967"/>
        <end position="976"/>
    </location>
</feature>
<dbReference type="SUPFAM" id="SSF46894">
    <property type="entry name" value="C-terminal effector domain of the bipartite response regulators"/>
    <property type="match status" value="1"/>
</dbReference>
<proteinExistence type="predicted"/>
<sequence>MSYALRGREPLRELLVDALSGAAAGQGRGVLIEGPAGSGRSRMLAETVSLARERGFTVCRAMADHVAHPAFLAPLGLTPAGVPAARGADPLHRLAAHLADRACGTPVLVALDDLQWAGPATLDALRTLSALLATRALPVLAVLTRASRAGDPAVDRCVAALAADAVVRLELEPLREDSVTALVADVLGAPPDETLSGLCAAADGVPGRVVELAAALAGTGVTRAADGRATLPAGPLPDPLREAVLRPLRELPATSATLLDVIAVLGRSVAPVDLALALGQDVRDLMPLVQECVTAGVLASTERQLVFRHALVWQAVREAVPPPVRAALTQELGERHARRGDFASAARHLAAALLAGERRALAGLERAGRELAGRAPRDVVALLDPVVGEQPSGPAEAALLVPLVGALAALGRPGRAGALARAGLDAGCRPATAAELAAYLAEAELATGAVRAAGERAEAVLDAVTVPPDARLRALAVRARARSRTDALTAVRAAADELRDEARRVPAGAGHPADAAACLLHGLAHWHEGRPDAALAELRRTPGPGGAPNPAGHCWDVRAALGTALLDLGAHDQARTVLCAAPVPEYDRAVDPSPAPGTGAPLAVLALETGDLEQADRMAAEVLGVPDDDRLLTDTLLALAVRAESALRRGRPRDARPDADRLLALLRTDRFDIAAGRALRTVLRVTEAESGPHAALRLLRDLCPDTPGDPGIPGIPDAPDAPGAPEGERTGDSVAVTVPGGPGLPGGAAAPCPLPGALLLAGPGAAVWLVRLARAGGEPELAGRITAWLRATASASPGSACKEAMANAADHAEGLLRESATLLSRAAAAYRDPWSRARAEEDLGTLLKDGDDTDRAHAVERLQSALQGYDDAGSAPDAARVRGTLRGLGVRRRHWTYADRPATGWASLTDTERAVADLVAQGLTNRETADLMFLSPYTVNFHLRQIFRKLSITSRVELARMHRDLEQQQAPAAASPPKRRVHPGAAHDRRPRPGHPAAAGTVRSAHDTTRALTAPDSRGRR</sequence>
<dbReference type="PRINTS" id="PR00038">
    <property type="entry name" value="HTHLUXR"/>
</dbReference>
<dbReference type="PANTHER" id="PTHR16305:SF35">
    <property type="entry name" value="TRANSCRIPTIONAL ACTIVATOR DOMAIN"/>
    <property type="match status" value="1"/>
</dbReference>
<dbReference type="CDD" id="cd06170">
    <property type="entry name" value="LuxR_C_like"/>
    <property type="match status" value="1"/>
</dbReference>
<organism evidence="5 6">
    <name type="scientific">Streptomyces levis</name>
    <dbReference type="NCBI Taxonomy" id="285566"/>
    <lineage>
        <taxon>Bacteria</taxon>
        <taxon>Bacillati</taxon>
        <taxon>Actinomycetota</taxon>
        <taxon>Actinomycetes</taxon>
        <taxon>Kitasatosporales</taxon>
        <taxon>Streptomycetaceae</taxon>
        <taxon>Streptomyces</taxon>
    </lineage>
</organism>
<accession>A0ABN3P7J8</accession>
<dbReference type="InterPro" id="IPR000792">
    <property type="entry name" value="Tscrpt_reg_LuxR_C"/>
</dbReference>
<dbReference type="InterPro" id="IPR036388">
    <property type="entry name" value="WH-like_DNA-bd_sf"/>
</dbReference>
<dbReference type="InterPro" id="IPR041664">
    <property type="entry name" value="AAA_16"/>
</dbReference>
<keyword evidence="6" id="KW-1185">Reference proteome</keyword>
<dbReference type="PROSITE" id="PS50043">
    <property type="entry name" value="HTH_LUXR_2"/>
    <property type="match status" value="1"/>
</dbReference>
<evidence type="ECO:0000259" key="4">
    <source>
        <dbReference type="PROSITE" id="PS50043"/>
    </source>
</evidence>
<evidence type="ECO:0000256" key="2">
    <source>
        <dbReference type="ARBA" id="ARBA00022840"/>
    </source>
</evidence>
<protein>
    <recommendedName>
        <fullName evidence="4">HTH luxR-type domain-containing protein</fullName>
    </recommendedName>
</protein>
<feature type="region of interest" description="Disordered" evidence="3">
    <location>
        <begin position="706"/>
        <end position="731"/>
    </location>
</feature>